<keyword evidence="2" id="KW-0472">Membrane</keyword>
<keyword evidence="6" id="KW-1185">Reference proteome</keyword>
<sequence>MLLLTLAALALLPCFTATHRSTSYLTFIPPSSVARPGPPKRRSAAAEGGVMLSDAAGGAQPGDCEDCADVAMRYFEAWNRREMDVAADQFAEDGIYEDLVYPDAFRDRDSFKRHLERVRDRVPPSVQFVVDGISRGDEQFTGVAWHVEIQGRSFPNTRGASFYRCKRCQDGRLRLVYGRDLVEPASKPGDTSLFILSLVSRLFGRFPSLLDMPAAKLPNYLKDIEQREREKSGKSEQQQPAAVGTGVRPVSFESSTSGPLGWLKSGGALWLGYGLYVYFLLVGTQAPGLPAWATPVSEFESLLKQSLDFWFITPILKGVTGLELLPAPMVHPVTLGVFNFFNAWSFCHAALMFSDPKSEGKFDRFVVWVGTMFLTNFFFLPYMALRAGTPLPSPLSNLAEAIEEGDPKSPMSGAVEALTKPWVGYVGFVVGVIALGWVFLAYPDGGFGPPGERWGYLLNQLQTNRIEFAFGVDLVLYSIFQNVLIGEESNRLQQLARQHSRPDVERRVESLKWLRFIPMFGEAAWVALRPQEQDTLPPGQGGRSRRQTGSVS</sequence>
<feature type="chain" id="PRO_5005188261" description="SnoaL-like domain-containing protein" evidence="3">
    <location>
        <begin position="19"/>
        <end position="552"/>
    </location>
</feature>
<dbReference type="OrthoDB" id="201750at2759"/>
<gene>
    <name evidence="5" type="ORF">Vbra_13162</name>
</gene>
<dbReference type="PANTHER" id="PTHR36367:SF2">
    <property type="entry name" value="TRANSMEMBRANE PROTEIN"/>
    <property type="match status" value="1"/>
</dbReference>
<dbReference type="SUPFAM" id="SSF54427">
    <property type="entry name" value="NTF2-like"/>
    <property type="match status" value="1"/>
</dbReference>
<organism evidence="5 6">
    <name type="scientific">Vitrella brassicaformis (strain CCMP3155)</name>
    <dbReference type="NCBI Taxonomy" id="1169540"/>
    <lineage>
        <taxon>Eukaryota</taxon>
        <taxon>Sar</taxon>
        <taxon>Alveolata</taxon>
        <taxon>Colpodellida</taxon>
        <taxon>Vitrellaceae</taxon>
        <taxon>Vitrella</taxon>
    </lineage>
</organism>
<feature type="region of interest" description="Disordered" evidence="1">
    <location>
        <begin position="227"/>
        <end position="252"/>
    </location>
</feature>
<dbReference type="InParanoid" id="A0A0G4ETG2"/>
<dbReference type="PANTHER" id="PTHR36367">
    <property type="entry name" value="TRANSMEMBRANE PROTEIN"/>
    <property type="match status" value="1"/>
</dbReference>
<evidence type="ECO:0000259" key="4">
    <source>
        <dbReference type="Pfam" id="PF12680"/>
    </source>
</evidence>
<dbReference type="STRING" id="1169540.A0A0G4ETG2"/>
<keyword evidence="2" id="KW-1133">Transmembrane helix</keyword>
<keyword evidence="2" id="KW-0812">Transmembrane</keyword>
<feature type="signal peptide" evidence="3">
    <location>
        <begin position="1"/>
        <end position="18"/>
    </location>
</feature>
<evidence type="ECO:0000256" key="1">
    <source>
        <dbReference type="SAM" id="MobiDB-lite"/>
    </source>
</evidence>
<dbReference type="EMBL" id="CDMY01000305">
    <property type="protein sequence ID" value="CEM01532.1"/>
    <property type="molecule type" value="Genomic_DNA"/>
</dbReference>
<proteinExistence type="predicted"/>
<protein>
    <recommendedName>
        <fullName evidence="4">SnoaL-like domain-containing protein</fullName>
    </recommendedName>
</protein>
<name>A0A0G4ETG2_VITBC</name>
<evidence type="ECO:0000256" key="3">
    <source>
        <dbReference type="SAM" id="SignalP"/>
    </source>
</evidence>
<feature type="transmembrane region" description="Helical" evidence="2">
    <location>
        <begin position="422"/>
        <end position="442"/>
    </location>
</feature>
<feature type="region of interest" description="Disordered" evidence="1">
    <location>
        <begin position="532"/>
        <end position="552"/>
    </location>
</feature>
<dbReference type="OMA" id="FAEAFIF"/>
<evidence type="ECO:0000256" key="2">
    <source>
        <dbReference type="SAM" id="Phobius"/>
    </source>
</evidence>
<feature type="domain" description="SnoaL-like" evidence="4">
    <location>
        <begin position="73"/>
        <end position="173"/>
    </location>
</feature>
<dbReference type="Proteomes" id="UP000041254">
    <property type="component" value="Unassembled WGS sequence"/>
</dbReference>
<dbReference type="Pfam" id="PF12680">
    <property type="entry name" value="SnoaL_2"/>
    <property type="match status" value="1"/>
</dbReference>
<feature type="transmembrane region" description="Helical" evidence="2">
    <location>
        <begin position="333"/>
        <end position="353"/>
    </location>
</feature>
<dbReference type="VEuPathDB" id="CryptoDB:Vbra_13162"/>
<accession>A0A0G4ETG2</accession>
<reference evidence="5 6" key="1">
    <citation type="submission" date="2014-11" db="EMBL/GenBank/DDBJ databases">
        <authorList>
            <person name="Zhu J."/>
            <person name="Qi W."/>
            <person name="Song R."/>
        </authorList>
    </citation>
    <scope>NUCLEOTIDE SEQUENCE [LARGE SCALE GENOMIC DNA]</scope>
</reference>
<dbReference type="AlphaFoldDB" id="A0A0G4ETG2"/>
<evidence type="ECO:0000313" key="5">
    <source>
        <dbReference type="EMBL" id="CEM01532.1"/>
    </source>
</evidence>
<dbReference type="Gene3D" id="3.10.450.50">
    <property type="match status" value="1"/>
</dbReference>
<evidence type="ECO:0000313" key="6">
    <source>
        <dbReference type="Proteomes" id="UP000041254"/>
    </source>
</evidence>
<dbReference type="InterPro" id="IPR037401">
    <property type="entry name" value="SnoaL-like"/>
</dbReference>
<dbReference type="InterPro" id="IPR032710">
    <property type="entry name" value="NTF2-like_dom_sf"/>
</dbReference>
<keyword evidence="3" id="KW-0732">Signal</keyword>
<feature type="transmembrane region" description="Helical" evidence="2">
    <location>
        <begin position="365"/>
        <end position="385"/>
    </location>
</feature>